<reference evidence="1" key="1">
    <citation type="journal article" date="2015" name="Nature">
        <title>Complex archaea that bridge the gap between prokaryotes and eukaryotes.</title>
        <authorList>
            <person name="Spang A."/>
            <person name="Saw J.H."/>
            <person name="Jorgensen S.L."/>
            <person name="Zaremba-Niedzwiedzka K."/>
            <person name="Martijn J."/>
            <person name="Lind A.E."/>
            <person name="van Eijk R."/>
            <person name="Schleper C."/>
            <person name="Guy L."/>
            <person name="Ettema T.J."/>
        </authorList>
    </citation>
    <scope>NUCLEOTIDE SEQUENCE</scope>
</reference>
<sequence length="448" mass="50331">MATEYINPRKVQNVVRQGFKRTEKYRKATAMFVKAYVGQYYNEQHGITGQQPINLIFSAVRSLVPNIVMQNPVNEVVTDIIPHKFYAELLSLGLNNLQRKLKLKKMLRALIVDAIFGMGIVDTGLADSDNLINWRDIAIDPGQIFSELVSLEDFTFDPICNQREEAGFMGRRVRVPRQLLLDDKDTDHDLITNLPSSSVNVNSKGKLSQLTQKDIMQSQSMSELQDFVDVVKLWIPQANAAILIPDPEQIIFDKYIKITDYYGPKTGPYSFLSLTPPVSKNPLAIAPVSIWYDLHNMANRIFVKGIEQAEAQKNIVFYSPAQADEMQEALEADNMDAIASENPDGFRNVSLGGQSPENEFMIRNLQTWFNYISGNPDQMSGSASPGKKSGKQTATMSQILQSNAGIVTEDYRGIIYDCAADISSKQAWYLHTDPLIDIPLIKRKPGQE</sequence>
<proteinExistence type="predicted"/>
<comment type="caution">
    <text evidence="1">The sequence shown here is derived from an EMBL/GenBank/DDBJ whole genome shotgun (WGS) entry which is preliminary data.</text>
</comment>
<accession>A0A0F9KDA1</accession>
<dbReference type="AlphaFoldDB" id="A0A0F9KDA1"/>
<organism evidence="1">
    <name type="scientific">marine sediment metagenome</name>
    <dbReference type="NCBI Taxonomy" id="412755"/>
    <lineage>
        <taxon>unclassified sequences</taxon>
        <taxon>metagenomes</taxon>
        <taxon>ecological metagenomes</taxon>
    </lineage>
</organism>
<gene>
    <name evidence="1" type="ORF">LCGC14_1649060</name>
</gene>
<dbReference type="EMBL" id="LAZR01013843">
    <property type="protein sequence ID" value="KKM20088.1"/>
    <property type="molecule type" value="Genomic_DNA"/>
</dbReference>
<name>A0A0F9KDA1_9ZZZZ</name>
<protein>
    <submittedName>
        <fullName evidence="1">Uncharacterized protein</fullName>
    </submittedName>
</protein>
<evidence type="ECO:0000313" key="1">
    <source>
        <dbReference type="EMBL" id="KKM20088.1"/>
    </source>
</evidence>
<feature type="non-terminal residue" evidence="1">
    <location>
        <position position="448"/>
    </location>
</feature>